<reference evidence="1" key="1">
    <citation type="submission" date="2023-01" db="EMBL/GenBank/DDBJ databases">
        <title>Human gut microbiome strain richness.</title>
        <authorList>
            <person name="Chen-Liaw A."/>
        </authorList>
    </citation>
    <scope>NUCLEOTIDE SEQUENCE</scope>
    <source>
        <strain evidence="1">D59st1_B8_D59t2_181005</strain>
    </source>
</reference>
<name>A0AAW6DZY3_9FIRM</name>
<proteinExistence type="predicted"/>
<dbReference type="AlphaFoldDB" id="A0AAW6DZY3"/>
<dbReference type="Proteomes" id="UP001211421">
    <property type="component" value="Unassembled WGS sequence"/>
</dbReference>
<organism evidence="1 2">
    <name type="scientific">Ruminococcus bicirculans</name>
    <name type="common">ex Wegman et al. 2014</name>
    <dbReference type="NCBI Taxonomy" id="1160721"/>
    <lineage>
        <taxon>Bacteria</taxon>
        <taxon>Bacillati</taxon>
        <taxon>Bacillota</taxon>
        <taxon>Clostridia</taxon>
        <taxon>Eubacteriales</taxon>
        <taxon>Oscillospiraceae</taxon>
        <taxon>Ruminococcus</taxon>
    </lineage>
</organism>
<dbReference type="RefSeq" id="WP_195551095.1">
    <property type="nucleotide sequence ID" value="NZ_JADMNX010000002.1"/>
</dbReference>
<evidence type="ECO:0000313" key="1">
    <source>
        <dbReference type="EMBL" id="MDB8741055.1"/>
    </source>
</evidence>
<protein>
    <submittedName>
        <fullName evidence="1">Uncharacterized protein</fullName>
    </submittedName>
</protein>
<accession>A0AAW6DZY3</accession>
<sequence>MLTKFTIETSCESNQESQKLYVVMKVDSSWHLYPEYALIGIYTSKEVAIKVAREQVESIEKTNNWIIENDLFDSDDYENTAIHFDEIEVDDSATTAYVLFSLGKYGEYSLLGYYNDKELAEKRRALLQKRDDEIIKMAKNYEDAREYFVVESQINKET</sequence>
<dbReference type="EMBL" id="JAQMLS010000002">
    <property type="protein sequence ID" value="MDB8741055.1"/>
    <property type="molecule type" value="Genomic_DNA"/>
</dbReference>
<evidence type="ECO:0000313" key="2">
    <source>
        <dbReference type="Proteomes" id="UP001211421"/>
    </source>
</evidence>
<comment type="caution">
    <text evidence="1">The sequence shown here is derived from an EMBL/GenBank/DDBJ whole genome shotgun (WGS) entry which is preliminary data.</text>
</comment>
<gene>
    <name evidence="1" type="ORF">PNV70_03105</name>
</gene>